<dbReference type="Proteomes" id="UP000294299">
    <property type="component" value="Chromosome NFRAN"/>
</dbReference>
<evidence type="ECO:0000313" key="2">
    <source>
        <dbReference type="Proteomes" id="UP000294299"/>
    </source>
</evidence>
<dbReference type="GeneID" id="39420211"/>
<sequence>MKIDEFIATLPSNIISGESVKIPDDFIRRMFALSNLNDNDVFYHLGIGNNPSSLIIAKREFNVKRAVGIDVDATIINEISSKTSEIKDIFLVKTDVTKYSLSEATVVFSWFTDERINNVLIEKYESELPNGSRILSIWSPPGLYIPDKVDFPIILCKKPFSCGTDIKDQLRSIYKSDCLDFTASWNLADKYIRSFGTVDGSYHRFLNILHSLIIWFNARDLGISCEDDIPPPVKSYVEIMRYFFNIDLSEFLVKK</sequence>
<organism evidence="1 2">
    <name type="scientific">Candidatus Nitrosocosmicus franklandianus</name>
    <dbReference type="NCBI Taxonomy" id="1798806"/>
    <lineage>
        <taxon>Archaea</taxon>
        <taxon>Nitrososphaerota</taxon>
        <taxon>Nitrososphaeria</taxon>
        <taxon>Nitrososphaerales</taxon>
        <taxon>Nitrososphaeraceae</taxon>
        <taxon>Candidatus Nitrosocosmicus</taxon>
    </lineage>
</organism>
<evidence type="ECO:0000313" key="1">
    <source>
        <dbReference type="EMBL" id="VFJ13040.1"/>
    </source>
</evidence>
<dbReference type="RefSeq" id="WP_134483015.1">
    <property type="nucleotide sequence ID" value="NZ_LR216287.1"/>
</dbReference>
<dbReference type="InterPro" id="IPR029063">
    <property type="entry name" value="SAM-dependent_MTases_sf"/>
</dbReference>
<gene>
    <name evidence="1" type="ORF">NFRAN_0718</name>
</gene>
<evidence type="ECO:0008006" key="3">
    <source>
        <dbReference type="Google" id="ProtNLM"/>
    </source>
</evidence>
<dbReference type="KEGG" id="nfn:NFRAN_0718"/>
<dbReference type="Gene3D" id="3.40.50.150">
    <property type="entry name" value="Vaccinia Virus protein VP39"/>
    <property type="match status" value="1"/>
</dbReference>
<accession>A0A484IBK2</accession>
<protein>
    <recommendedName>
        <fullName evidence="3">SAM-dependent methyltransferase</fullName>
    </recommendedName>
</protein>
<dbReference type="EMBL" id="LR216287">
    <property type="protein sequence ID" value="VFJ13040.1"/>
    <property type="molecule type" value="Genomic_DNA"/>
</dbReference>
<name>A0A484IBK2_9ARCH</name>
<dbReference type="AlphaFoldDB" id="A0A484IBK2"/>
<keyword evidence="2" id="KW-1185">Reference proteome</keyword>
<dbReference type="OrthoDB" id="6027at2157"/>
<dbReference type="SUPFAM" id="SSF53335">
    <property type="entry name" value="S-adenosyl-L-methionine-dependent methyltransferases"/>
    <property type="match status" value="1"/>
</dbReference>
<reference evidence="1 2" key="1">
    <citation type="submission" date="2019-02" db="EMBL/GenBank/DDBJ databases">
        <authorList>
            <person name="Lehtovirta-Morley E L."/>
        </authorList>
    </citation>
    <scope>NUCLEOTIDE SEQUENCE [LARGE SCALE GENOMIC DNA]</scope>
    <source>
        <strain evidence="1">NFRAN1</strain>
    </source>
</reference>
<proteinExistence type="predicted"/>